<evidence type="ECO:0000313" key="17">
    <source>
        <dbReference type="Proteomes" id="UP000243406"/>
    </source>
</evidence>
<keyword evidence="13 14" id="KW-0472">Membrane</keyword>
<dbReference type="Gene3D" id="3.30.565.10">
    <property type="entry name" value="Histidine kinase-like ATPase, C-terminal domain"/>
    <property type="match status" value="1"/>
</dbReference>
<proteinExistence type="predicted"/>
<dbReference type="Pfam" id="PF02518">
    <property type="entry name" value="HATPase_c"/>
    <property type="match status" value="1"/>
</dbReference>
<protein>
    <recommendedName>
        <fullName evidence="3">histidine kinase</fullName>
        <ecNumber evidence="3">2.7.13.3</ecNumber>
    </recommendedName>
</protein>
<dbReference type="InterPro" id="IPR011620">
    <property type="entry name" value="Sig_transdc_His_kinase_LytS_TM"/>
</dbReference>
<evidence type="ECO:0000256" key="12">
    <source>
        <dbReference type="ARBA" id="ARBA00023012"/>
    </source>
</evidence>
<dbReference type="InterPro" id="IPR003018">
    <property type="entry name" value="GAF"/>
</dbReference>
<keyword evidence="5" id="KW-0597">Phosphoprotein</keyword>
<evidence type="ECO:0000256" key="5">
    <source>
        <dbReference type="ARBA" id="ARBA00022553"/>
    </source>
</evidence>
<dbReference type="Pfam" id="PF06580">
    <property type="entry name" value="His_kinase"/>
    <property type="match status" value="1"/>
</dbReference>
<dbReference type="InterPro" id="IPR050640">
    <property type="entry name" value="Bact_2-comp_sensor_kinase"/>
</dbReference>
<comment type="subcellular location">
    <subcellularLocation>
        <location evidence="2">Cell membrane</location>
        <topology evidence="2">Multi-pass membrane protein</topology>
    </subcellularLocation>
</comment>
<gene>
    <name evidence="16" type="ORF">SAMN02745120_2021</name>
</gene>
<evidence type="ECO:0000256" key="3">
    <source>
        <dbReference type="ARBA" id="ARBA00012438"/>
    </source>
</evidence>
<keyword evidence="8" id="KW-0547">Nucleotide-binding</keyword>
<evidence type="ECO:0000256" key="13">
    <source>
        <dbReference type="ARBA" id="ARBA00023136"/>
    </source>
</evidence>
<dbReference type="InterPro" id="IPR010559">
    <property type="entry name" value="Sig_transdc_His_kin_internal"/>
</dbReference>
<feature type="domain" description="Histidine kinase/HSP90-like ATPase" evidence="15">
    <location>
        <begin position="453"/>
        <end position="556"/>
    </location>
</feature>
<dbReference type="EMBL" id="FUYN01000004">
    <property type="protein sequence ID" value="SKB54620.1"/>
    <property type="molecule type" value="Genomic_DNA"/>
</dbReference>
<feature type="transmembrane region" description="Helical" evidence="14">
    <location>
        <begin position="12"/>
        <end position="28"/>
    </location>
</feature>
<feature type="transmembrane region" description="Helical" evidence="14">
    <location>
        <begin position="169"/>
        <end position="189"/>
    </location>
</feature>
<keyword evidence="11 14" id="KW-1133">Transmembrane helix</keyword>
<feature type="transmembrane region" description="Helical" evidence="14">
    <location>
        <begin position="72"/>
        <end position="93"/>
    </location>
</feature>
<dbReference type="GO" id="GO:0005886">
    <property type="term" value="C:plasma membrane"/>
    <property type="evidence" value="ECO:0007669"/>
    <property type="project" value="UniProtKB-SubCell"/>
</dbReference>
<dbReference type="InterPro" id="IPR029016">
    <property type="entry name" value="GAF-like_dom_sf"/>
</dbReference>
<dbReference type="Proteomes" id="UP000243406">
    <property type="component" value="Unassembled WGS sequence"/>
</dbReference>
<keyword evidence="10" id="KW-0067">ATP-binding</keyword>
<dbReference type="Gene3D" id="3.30.450.40">
    <property type="match status" value="1"/>
</dbReference>
<dbReference type="GO" id="GO:0000155">
    <property type="term" value="F:phosphorelay sensor kinase activity"/>
    <property type="evidence" value="ECO:0007669"/>
    <property type="project" value="InterPro"/>
</dbReference>
<dbReference type="OrthoDB" id="9809348at2"/>
<dbReference type="GO" id="GO:0005524">
    <property type="term" value="F:ATP binding"/>
    <property type="evidence" value="ECO:0007669"/>
    <property type="project" value="UniProtKB-KW"/>
</dbReference>
<name>A0A1T5C662_9FIRM</name>
<feature type="transmembrane region" description="Helical" evidence="14">
    <location>
        <begin position="105"/>
        <end position="125"/>
    </location>
</feature>
<evidence type="ECO:0000256" key="2">
    <source>
        <dbReference type="ARBA" id="ARBA00004651"/>
    </source>
</evidence>
<dbReference type="SMART" id="SM00387">
    <property type="entry name" value="HATPase_c"/>
    <property type="match status" value="1"/>
</dbReference>
<sequence>MFEIAKNLIHSLNFVLIITFIISNLPAFKRFIQKDEYSRFDLVILGIIFSFFGIAGTYLGTNVNGAVASTRIIGVMAGGILCGPFVGIVSGIITGIHRILYDIQGITSIACGLTTVIAGFVSAFIYTRDKKYSKWVYGLIGGIFVVSIEMLLVLFISRPTYMAFNIVKSIYLPLSFANAIGICIVILLIQKIFDEKDQTSAIQAQLSLEIANKTLPYFRDINDESLQKICSIIKDSTDLAAVSITDKHRVLAYSGLDCDYHSKKHPINPLTTGTVFDTGKHLILNTSEEIKCKNLDCNLKSCIIVPLYEGNEVTKTLKLYSTKEKGISYTHEKLALGLSQLMSTQMELSKVTNLKALATKAEIKALQAQINPHFLFNSLNTIVSFVRINPDKARDLIVNLSVFLRYNIEESNGFVDITKEIDQVKAYIAIEQARFGDKLKIEYDIDNDIKLTIPSLIIQPIVENAIKHGVLESNGKGKVVISIKKQNEDSVLVTIEDDGFGVPDEVIDSLYSETHSQNKIGMANVHNRLKHLYGNGLKIENLKIGTKISFVLKQKEAVL</sequence>
<dbReference type="InterPro" id="IPR036890">
    <property type="entry name" value="HATPase_C_sf"/>
</dbReference>
<evidence type="ECO:0000256" key="4">
    <source>
        <dbReference type="ARBA" id="ARBA00022475"/>
    </source>
</evidence>
<keyword evidence="7 14" id="KW-0812">Transmembrane</keyword>
<dbReference type="RefSeq" id="WP_079589818.1">
    <property type="nucleotide sequence ID" value="NZ_FUYN01000004.1"/>
</dbReference>
<dbReference type="SUPFAM" id="SSF55781">
    <property type="entry name" value="GAF domain-like"/>
    <property type="match status" value="1"/>
</dbReference>
<evidence type="ECO:0000256" key="11">
    <source>
        <dbReference type="ARBA" id="ARBA00022989"/>
    </source>
</evidence>
<comment type="catalytic activity">
    <reaction evidence="1">
        <text>ATP + protein L-histidine = ADP + protein N-phospho-L-histidine.</text>
        <dbReference type="EC" id="2.7.13.3"/>
    </reaction>
</comment>
<keyword evidence="17" id="KW-1185">Reference proteome</keyword>
<dbReference type="InterPro" id="IPR003594">
    <property type="entry name" value="HATPase_dom"/>
</dbReference>
<feature type="transmembrane region" description="Helical" evidence="14">
    <location>
        <begin position="137"/>
        <end position="157"/>
    </location>
</feature>
<feature type="transmembrane region" description="Helical" evidence="14">
    <location>
        <begin position="40"/>
        <end position="60"/>
    </location>
</feature>
<reference evidence="17" key="1">
    <citation type="submission" date="2017-02" db="EMBL/GenBank/DDBJ databases">
        <authorList>
            <person name="Varghese N."/>
            <person name="Submissions S."/>
        </authorList>
    </citation>
    <scope>NUCLEOTIDE SEQUENCE [LARGE SCALE GENOMIC DNA]</scope>
    <source>
        <strain evidence="17">ATCC 35199</strain>
    </source>
</reference>
<evidence type="ECO:0000256" key="8">
    <source>
        <dbReference type="ARBA" id="ARBA00022741"/>
    </source>
</evidence>
<dbReference type="GO" id="GO:0071555">
    <property type="term" value="P:cell wall organization"/>
    <property type="evidence" value="ECO:0007669"/>
    <property type="project" value="InterPro"/>
</dbReference>
<evidence type="ECO:0000313" key="16">
    <source>
        <dbReference type="EMBL" id="SKB54620.1"/>
    </source>
</evidence>
<evidence type="ECO:0000256" key="1">
    <source>
        <dbReference type="ARBA" id="ARBA00000085"/>
    </source>
</evidence>
<keyword evidence="4" id="KW-1003">Cell membrane</keyword>
<keyword evidence="12" id="KW-0902">Two-component regulatory system</keyword>
<dbReference type="Pfam" id="PF07694">
    <property type="entry name" value="5TM-5TMR_LYT"/>
    <property type="match status" value="1"/>
</dbReference>
<dbReference type="Pfam" id="PF13185">
    <property type="entry name" value="GAF_2"/>
    <property type="match status" value="1"/>
</dbReference>
<organism evidence="16 17">
    <name type="scientific">Acetoanaerobium noterae</name>
    <dbReference type="NCBI Taxonomy" id="745369"/>
    <lineage>
        <taxon>Bacteria</taxon>
        <taxon>Bacillati</taxon>
        <taxon>Bacillota</taxon>
        <taxon>Clostridia</taxon>
        <taxon>Peptostreptococcales</taxon>
        <taxon>Filifactoraceae</taxon>
        <taxon>Acetoanaerobium</taxon>
    </lineage>
</organism>
<evidence type="ECO:0000256" key="6">
    <source>
        <dbReference type="ARBA" id="ARBA00022679"/>
    </source>
</evidence>
<keyword evidence="6" id="KW-0808">Transferase</keyword>
<evidence type="ECO:0000256" key="10">
    <source>
        <dbReference type="ARBA" id="ARBA00022840"/>
    </source>
</evidence>
<dbReference type="AlphaFoldDB" id="A0A1T5C662"/>
<accession>A0A1T5C662</accession>
<dbReference type="Gene3D" id="1.10.1760.20">
    <property type="match status" value="1"/>
</dbReference>
<dbReference type="EC" id="2.7.13.3" evidence="3"/>
<dbReference type="PANTHER" id="PTHR34220">
    <property type="entry name" value="SENSOR HISTIDINE KINASE YPDA"/>
    <property type="match status" value="1"/>
</dbReference>
<evidence type="ECO:0000256" key="14">
    <source>
        <dbReference type="SAM" id="Phobius"/>
    </source>
</evidence>
<keyword evidence="9 16" id="KW-0418">Kinase</keyword>
<evidence type="ECO:0000259" key="15">
    <source>
        <dbReference type="SMART" id="SM00387"/>
    </source>
</evidence>
<evidence type="ECO:0000256" key="7">
    <source>
        <dbReference type="ARBA" id="ARBA00022692"/>
    </source>
</evidence>
<dbReference type="PANTHER" id="PTHR34220:SF7">
    <property type="entry name" value="SENSOR HISTIDINE KINASE YPDA"/>
    <property type="match status" value="1"/>
</dbReference>
<evidence type="ECO:0000256" key="9">
    <source>
        <dbReference type="ARBA" id="ARBA00022777"/>
    </source>
</evidence>
<dbReference type="SUPFAM" id="SSF55874">
    <property type="entry name" value="ATPase domain of HSP90 chaperone/DNA topoisomerase II/histidine kinase"/>
    <property type="match status" value="1"/>
</dbReference>